<name>T2MGS8_HYDVU</name>
<dbReference type="InterPro" id="IPR036717">
    <property type="entry name" value="GFRP_sf"/>
</dbReference>
<reference evidence="9" key="1">
    <citation type="journal article" date="2013" name="Genome Biol. Evol.">
        <title>Punctuated emergences of genetic and phenotypic innovations in eumetazoan, bilaterian, euteleostome, and hominidae ancestors.</title>
        <authorList>
            <person name="Wenger Y."/>
            <person name="Galliot B."/>
        </authorList>
    </citation>
    <scope>NUCLEOTIDE SEQUENCE</scope>
    <source>
        <tissue evidence="9">Whole animals</tissue>
    </source>
</reference>
<dbReference type="PANTHER" id="PTHR16852">
    <property type="entry name" value="GTP CYCLOHYDROLASE 1 FEEDBACK REGULATORY PROTEIN"/>
    <property type="match status" value="1"/>
</dbReference>
<accession>T2MGS8</accession>
<organism evidence="9">
    <name type="scientific">Hydra vulgaris</name>
    <name type="common">Hydra</name>
    <name type="synonym">Hydra attenuata</name>
    <dbReference type="NCBI Taxonomy" id="6087"/>
    <lineage>
        <taxon>Eukaryota</taxon>
        <taxon>Metazoa</taxon>
        <taxon>Cnidaria</taxon>
        <taxon>Hydrozoa</taxon>
        <taxon>Hydroidolina</taxon>
        <taxon>Anthoathecata</taxon>
        <taxon>Aplanulata</taxon>
        <taxon>Hydridae</taxon>
        <taxon>Hydra</taxon>
    </lineage>
</organism>
<proteinExistence type="evidence at transcript level"/>
<dbReference type="GO" id="GO:0005829">
    <property type="term" value="C:cytosol"/>
    <property type="evidence" value="ECO:0007669"/>
    <property type="project" value="UniProtKB-SubCell"/>
</dbReference>
<dbReference type="OMA" id="FCEYFIS"/>
<evidence type="ECO:0000256" key="2">
    <source>
        <dbReference type="ARBA" id="ARBA00004514"/>
    </source>
</evidence>
<evidence type="ECO:0000256" key="4">
    <source>
        <dbReference type="ARBA" id="ARBA00020099"/>
    </source>
</evidence>
<comment type="subcellular location">
    <subcellularLocation>
        <location evidence="2">Cytoplasm</location>
        <location evidence="2">Cytosol</location>
    </subcellularLocation>
    <subcellularLocation>
        <location evidence="1">Nucleus membrane</location>
    </subcellularLocation>
</comment>
<dbReference type="Gene3D" id="3.30.1410.10">
    <property type="entry name" value="GTP cyclohydrolase I feedback regulatory protein GFRP"/>
    <property type="match status" value="1"/>
</dbReference>
<evidence type="ECO:0000256" key="5">
    <source>
        <dbReference type="ARBA" id="ARBA00022490"/>
    </source>
</evidence>
<dbReference type="PANTHER" id="PTHR16852:SF2">
    <property type="entry name" value="GTP CYCLOHYDROLASE 1 FEEDBACK REGULATORY PROTEIN"/>
    <property type="match status" value="1"/>
</dbReference>
<dbReference type="Pfam" id="PF06399">
    <property type="entry name" value="GFRP"/>
    <property type="match status" value="1"/>
</dbReference>
<evidence type="ECO:0000256" key="1">
    <source>
        <dbReference type="ARBA" id="ARBA00004126"/>
    </source>
</evidence>
<gene>
    <name evidence="9" type="primary">GCHFR</name>
</gene>
<dbReference type="GO" id="GO:0044549">
    <property type="term" value="F:GTP cyclohydrolase binding"/>
    <property type="evidence" value="ECO:0007669"/>
    <property type="project" value="TreeGrafter"/>
</dbReference>
<keyword evidence="9" id="KW-0378">Hydrolase</keyword>
<dbReference type="SUPFAM" id="SSF69761">
    <property type="entry name" value="GTP cyclohydrolase I feedback regulatory protein, GFRP"/>
    <property type="match status" value="1"/>
</dbReference>
<dbReference type="InterPro" id="IPR009112">
    <property type="entry name" value="GTP_CycHdrlase_I_reg"/>
</dbReference>
<evidence type="ECO:0000256" key="7">
    <source>
        <dbReference type="ARBA" id="ARBA00023242"/>
    </source>
</evidence>
<dbReference type="GO" id="GO:0016787">
    <property type="term" value="F:hydrolase activity"/>
    <property type="evidence" value="ECO:0007669"/>
    <property type="project" value="UniProtKB-KW"/>
</dbReference>
<keyword evidence="6" id="KW-0472">Membrane</keyword>
<protein>
    <recommendedName>
        <fullName evidence="4">GTP cyclohydrolase 1 feedback regulatory protein</fullName>
    </recommendedName>
    <alternativeName>
        <fullName evidence="8">GTP cyclohydrolase I feedback regulatory protein</fullName>
    </alternativeName>
</protein>
<dbReference type="GO" id="GO:0009890">
    <property type="term" value="P:negative regulation of biosynthetic process"/>
    <property type="evidence" value="ECO:0007669"/>
    <property type="project" value="InterPro"/>
</dbReference>
<evidence type="ECO:0000256" key="8">
    <source>
        <dbReference type="ARBA" id="ARBA00032599"/>
    </source>
</evidence>
<comment type="similarity">
    <text evidence="3">Belongs to the GFRP family.</text>
</comment>
<evidence type="ECO:0000313" key="9">
    <source>
        <dbReference type="EMBL" id="CDG71127.1"/>
    </source>
</evidence>
<evidence type="ECO:0000256" key="6">
    <source>
        <dbReference type="ARBA" id="ARBA00023136"/>
    </source>
</evidence>
<keyword evidence="5" id="KW-0963">Cytoplasm</keyword>
<dbReference type="GeneID" id="101234689"/>
<dbReference type="EMBL" id="HAAD01004895">
    <property type="protein sequence ID" value="CDG71127.1"/>
    <property type="molecule type" value="mRNA"/>
</dbReference>
<sequence length="84" mass="9534">MPYIIISVQIRTEHGPTFCGDKDSDVNLMCYLDAVKFQDVGQNFIEYRSPHPPRIIMDKLETVGYKVVSCAGCGQTVIWTLHKD</sequence>
<dbReference type="AlphaFoldDB" id="T2MGS8"/>
<dbReference type="GO" id="GO:0031965">
    <property type="term" value="C:nuclear membrane"/>
    <property type="evidence" value="ECO:0007669"/>
    <property type="project" value="UniProtKB-SubCell"/>
</dbReference>
<keyword evidence="7" id="KW-0539">Nucleus</keyword>
<dbReference type="FunFam" id="3.30.1410.10:FF:000001">
    <property type="entry name" value="GTP cyclohydrolase 1 feedback regulatory protein"/>
    <property type="match status" value="1"/>
</dbReference>
<dbReference type="OrthoDB" id="64291at2759"/>
<dbReference type="KEGG" id="hmg:101234689"/>
<evidence type="ECO:0000256" key="3">
    <source>
        <dbReference type="ARBA" id="ARBA00007605"/>
    </source>
</evidence>